<keyword evidence="2" id="KW-1185">Reference proteome</keyword>
<sequence>MYVHRLVRNVSTELGNKKRCPARMEGLGSISSGVDARSSAASRGPITVRTRFEVDPVIRRSFLPRSYPTYKVPSRTPPVCHLDILDFSILYFFDTKQPTLHSPF</sequence>
<dbReference type="AlphaFoldDB" id="A0A8T0G3R6"/>
<comment type="caution">
    <text evidence="1">The sequence shown here is derived from an EMBL/GenBank/DDBJ whole genome shotgun (WGS) entry which is preliminary data.</text>
</comment>
<protein>
    <submittedName>
        <fullName evidence="1">Uncharacterized protein</fullName>
    </submittedName>
</protein>
<evidence type="ECO:0000313" key="2">
    <source>
        <dbReference type="Proteomes" id="UP000822688"/>
    </source>
</evidence>
<evidence type="ECO:0000313" key="1">
    <source>
        <dbReference type="EMBL" id="KAG0553561.1"/>
    </source>
</evidence>
<accession>A0A8T0G3R6</accession>
<dbReference type="Proteomes" id="UP000822688">
    <property type="component" value="Chromosome 12"/>
</dbReference>
<proteinExistence type="predicted"/>
<name>A0A8T0G3R6_CERPU</name>
<organism evidence="1 2">
    <name type="scientific">Ceratodon purpureus</name>
    <name type="common">Fire moss</name>
    <name type="synonym">Dicranum purpureum</name>
    <dbReference type="NCBI Taxonomy" id="3225"/>
    <lineage>
        <taxon>Eukaryota</taxon>
        <taxon>Viridiplantae</taxon>
        <taxon>Streptophyta</taxon>
        <taxon>Embryophyta</taxon>
        <taxon>Bryophyta</taxon>
        <taxon>Bryophytina</taxon>
        <taxon>Bryopsida</taxon>
        <taxon>Dicranidae</taxon>
        <taxon>Pseudoditrichales</taxon>
        <taxon>Ditrichaceae</taxon>
        <taxon>Ceratodon</taxon>
    </lineage>
</organism>
<gene>
    <name evidence="1" type="ORF">KC19_12G020800</name>
</gene>
<reference evidence="1" key="1">
    <citation type="submission" date="2020-06" db="EMBL/GenBank/DDBJ databases">
        <title>WGS assembly of Ceratodon purpureus strain R40.</title>
        <authorList>
            <person name="Carey S.B."/>
            <person name="Jenkins J."/>
            <person name="Shu S."/>
            <person name="Lovell J.T."/>
            <person name="Sreedasyam A."/>
            <person name="Maumus F."/>
            <person name="Tiley G.P."/>
            <person name="Fernandez-Pozo N."/>
            <person name="Barry K."/>
            <person name="Chen C."/>
            <person name="Wang M."/>
            <person name="Lipzen A."/>
            <person name="Daum C."/>
            <person name="Saski C.A."/>
            <person name="Payton A.C."/>
            <person name="Mcbreen J.C."/>
            <person name="Conrad R.E."/>
            <person name="Kollar L.M."/>
            <person name="Olsson S."/>
            <person name="Huttunen S."/>
            <person name="Landis J.B."/>
            <person name="Wickett N.J."/>
            <person name="Johnson M.G."/>
            <person name="Rensing S.A."/>
            <person name="Grimwood J."/>
            <person name="Schmutz J."/>
            <person name="Mcdaniel S.F."/>
        </authorList>
    </citation>
    <scope>NUCLEOTIDE SEQUENCE</scope>
    <source>
        <strain evidence="1">R40</strain>
    </source>
</reference>
<dbReference type="EMBL" id="CM026433">
    <property type="protein sequence ID" value="KAG0553561.1"/>
    <property type="molecule type" value="Genomic_DNA"/>
</dbReference>